<dbReference type="Proteomes" id="UP000315783">
    <property type="component" value="Unassembled WGS sequence"/>
</dbReference>
<gene>
    <name evidence="2" type="ORF">IF1G_10892</name>
</gene>
<evidence type="ECO:0000313" key="2">
    <source>
        <dbReference type="EMBL" id="TQV90413.1"/>
    </source>
</evidence>
<keyword evidence="3" id="KW-1185">Reference proteome</keyword>
<protein>
    <submittedName>
        <fullName evidence="2">Uncharacterized protein</fullName>
    </submittedName>
</protein>
<reference evidence="2 3" key="1">
    <citation type="journal article" date="2019" name="Appl. Microbiol. Biotechnol.">
        <title>Genome sequence of Isaria javanica and comparative genome analysis insights into family S53 peptidase evolution in fungal entomopathogens.</title>
        <authorList>
            <person name="Lin R."/>
            <person name="Zhang X."/>
            <person name="Xin B."/>
            <person name="Zou M."/>
            <person name="Gao Y."/>
            <person name="Qin F."/>
            <person name="Hu Q."/>
            <person name="Xie B."/>
            <person name="Cheng X."/>
        </authorList>
    </citation>
    <scope>NUCLEOTIDE SEQUENCE [LARGE SCALE GENOMIC DNA]</scope>
    <source>
        <strain evidence="2 3">IJ1G</strain>
    </source>
</reference>
<dbReference type="EMBL" id="SPUK01000027">
    <property type="protein sequence ID" value="TQV90413.1"/>
    <property type="molecule type" value="Genomic_DNA"/>
</dbReference>
<organism evidence="2 3">
    <name type="scientific">Cordyceps javanica</name>
    <dbReference type="NCBI Taxonomy" id="43265"/>
    <lineage>
        <taxon>Eukaryota</taxon>
        <taxon>Fungi</taxon>
        <taxon>Dikarya</taxon>
        <taxon>Ascomycota</taxon>
        <taxon>Pezizomycotina</taxon>
        <taxon>Sordariomycetes</taxon>
        <taxon>Hypocreomycetidae</taxon>
        <taxon>Hypocreales</taxon>
        <taxon>Cordycipitaceae</taxon>
        <taxon>Cordyceps</taxon>
    </lineage>
</organism>
<feature type="region of interest" description="Disordered" evidence="1">
    <location>
        <begin position="278"/>
        <end position="334"/>
    </location>
</feature>
<evidence type="ECO:0000313" key="3">
    <source>
        <dbReference type="Proteomes" id="UP000315783"/>
    </source>
</evidence>
<sequence>MFSTEIGVHSGLSILVVAILKQTTLKKQRSNQFIVCILSPESSSAVQIRHDRIVSLAMARSTIVTLILSDYSVSDKGRSIDHYVQEALHASRACSACATRMRLHQEATPVYSIARCHALCLYPCTTRRAFPPSWQDSGLCGGTNDRKRRPRRIGYPIRRYFLSIYVSTPINTTPTRAILRGWKPSQAVPIFLYSELRHRGTRSAVDLDDESSGAKSGGEASTGGGVVGGSRALAAGGAGSTAAGAAGGLAGAAGGAAAGAAGGLAGAAGDAAAGAAGRGAAAKGRKGGNVSMEGEEGGKKDSRGRVSSGGEGRGEEDDGGELHFEFGLETGSEC</sequence>
<dbReference type="AlphaFoldDB" id="A0A545ULT5"/>
<proteinExistence type="predicted"/>
<feature type="region of interest" description="Disordered" evidence="1">
    <location>
        <begin position="203"/>
        <end position="226"/>
    </location>
</feature>
<name>A0A545ULT5_9HYPO</name>
<comment type="caution">
    <text evidence="2">The sequence shown here is derived from an EMBL/GenBank/DDBJ whole genome shotgun (WGS) entry which is preliminary data.</text>
</comment>
<accession>A0A545ULT5</accession>
<evidence type="ECO:0000256" key="1">
    <source>
        <dbReference type="SAM" id="MobiDB-lite"/>
    </source>
</evidence>